<dbReference type="FunFam" id="3.30.160.60:FF:000125">
    <property type="entry name" value="Putative zinc finger protein 143"/>
    <property type="match status" value="1"/>
</dbReference>
<proteinExistence type="predicted"/>
<dbReference type="PROSITE" id="PS00028">
    <property type="entry name" value="ZINC_FINGER_C2H2_1"/>
    <property type="match status" value="6"/>
</dbReference>
<feature type="domain" description="C2H2-type" evidence="8">
    <location>
        <begin position="67"/>
        <end position="96"/>
    </location>
</feature>
<dbReference type="STRING" id="10195.A0A3M7TAU6"/>
<dbReference type="PANTHER" id="PTHR19818">
    <property type="entry name" value="ZINC FINGER PROTEIN ZIC AND GLI"/>
    <property type="match status" value="1"/>
</dbReference>
<comment type="subcellular location">
    <subcellularLocation>
        <location evidence="1">Nucleus</location>
    </subcellularLocation>
</comment>
<keyword evidence="6" id="KW-0539">Nucleus</keyword>
<evidence type="ECO:0000256" key="1">
    <source>
        <dbReference type="ARBA" id="ARBA00004123"/>
    </source>
</evidence>
<comment type="caution">
    <text evidence="9">The sequence shown here is derived from an EMBL/GenBank/DDBJ whole genome shotgun (WGS) entry which is preliminary data.</text>
</comment>
<dbReference type="InterPro" id="IPR013087">
    <property type="entry name" value="Znf_C2H2_type"/>
</dbReference>
<evidence type="ECO:0000313" key="10">
    <source>
        <dbReference type="Proteomes" id="UP000276133"/>
    </source>
</evidence>
<dbReference type="Gene3D" id="3.30.160.60">
    <property type="entry name" value="Classic Zinc Finger"/>
    <property type="match status" value="6"/>
</dbReference>
<dbReference type="GO" id="GO:0000981">
    <property type="term" value="F:DNA-binding transcription factor activity, RNA polymerase II-specific"/>
    <property type="evidence" value="ECO:0007669"/>
    <property type="project" value="TreeGrafter"/>
</dbReference>
<organism evidence="9 10">
    <name type="scientific">Brachionus plicatilis</name>
    <name type="common">Marine rotifer</name>
    <name type="synonym">Brachionus muelleri</name>
    <dbReference type="NCBI Taxonomy" id="10195"/>
    <lineage>
        <taxon>Eukaryota</taxon>
        <taxon>Metazoa</taxon>
        <taxon>Spiralia</taxon>
        <taxon>Gnathifera</taxon>
        <taxon>Rotifera</taxon>
        <taxon>Eurotatoria</taxon>
        <taxon>Monogononta</taxon>
        <taxon>Pseudotrocha</taxon>
        <taxon>Ploima</taxon>
        <taxon>Brachionidae</taxon>
        <taxon>Brachionus</taxon>
    </lineage>
</organism>
<keyword evidence="10" id="KW-1185">Reference proteome</keyword>
<dbReference type="SMART" id="SM00355">
    <property type="entry name" value="ZnF_C2H2"/>
    <property type="match status" value="6"/>
</dbReference>
<dbReference type="Proteomes" id="UP000276133">
    <property type="component" value="Unassembled WGS sequence"/>
</dbReference>
<dbReference type="InterPro" id="IPR050329">
    <property type="entry name" value="GLI_C2H2-zinc-finger"/>
</dbReference>
<accession>A0A3M7TAU6</accession>
<keyword evidence="5" id="KW-0862">Zinc</keyword>
<sequence>MDFEKKFKCNFDGCSRTYTTAGNLKTHLKSHRGEFSFYCDENSCHKGFLSSYALKVHRRVHTKEKPYECKKINCSKKFNTLFRLKAHLRIHDGNTFKCETCSKEFTTQSDLRKHHRIHSGEKPFRCSFTNCNKAFSVSHHLKSHLSTHNDTRPFKCSEKTCDKKFKSNSSLNNHLRTQHNFNILKKKNSNDENEVIYIQASLQSNSASSSLVPELNLSDLNLENLELDLLPQENPTASLVTFDSSKGIITINSDSPLPTQNLNQETFYNLLLKLQQNNQLELNNQSLTSQFYLSQEELNRLIAAPSQPALDPLVTQTNFELDQPFLNPAPIMPNYAINQLEQTPSFQMEPPKCQELCCLLKFNASDDLRLNF</sequence>
<evidence type="ECO:0000259" key="8">
    <source>
        <dbReference type="PROSITE" id="PS50157"/>
    </source>
</evidence>
<keyword evidence="4 7" id="KW-0863">Zinc-finger</keyword>
<name>A0A3M7TAU6_BRAPC</name>
<dbReference type="SUPFAM" id="SSF57667">
    <property type="entry name" value="beta-beta-alpha zinc fingers"/>
    <property type="match status" value="4"/>
</dbReference>
<gene>
    <name evidence="9" type="ORF">BpHYR1_052228</name>
</gene>
<evidence type="ECO:0000256" key="2">
    <source>
        <dbReference type="ARBA" id="ARBA00022723"/>
    </source>
</evidence>
<feature type="domain" description="C2H2-type" evidence="8">
    <location>
        <begin position="154"/>
        <end position="179"/>
    </location>
</feature>
<dbReference type="PROSITE" id="PS50157">
    <property type="entry name" value="ZINC_FINGER_C2H2_2"/>
    <property type="match status" value="6"/>
</dbReference>
<dbReference type="InterPro" id="IPR036236">
    <property type="entry name" value="Znf_C2H2_sf"/>
</dbReference>
<feature type="domain" description="C2H2-type" evidence="8">
    <location>
        <begin position="96"/>
        <end position="123"/>
    </location>
</feature>
<reference evidence="9 10" key="1">
    <citation type="journal article" date="2018" name="Sci. Rep.">
        <title>Genomic signatures of local adaptation to the degree of environmental predictability in rotifers.</title>
        <authorList>
            <person name="Franch-Gras L."/>
            <person name="Hahn C."/>
            <person name="Garcia-Roger E.M."/>
            <person name="Carmona M.J."/>
            <person name="Serra M."/>
            <person name="Gomez A."/>
        </authorList>
    </citation>
    <scope>NUCLEOTIDE SEQUENCE [LARGE SCALE GENOMIC DNA]</scope>
    <source>
        <strain evidence="9">HYR1</strain>
    </source>
</reference>
<feature type="domain" description="C2H2-type" evidence="8">
    <location>
        <begin position="7"/>
        <end position="36"/>
    </location>
</feature>
<evidence type="ECO:0000256" key="3">
    <source>
        <dbReference type="ARBA" id="ARBA00022737"/>
    </source>
</evidence>
<keyword evidence="2" id="KW-0479">Metal-binding</keyword>
<dbReference type="FunFam" id="3.30.160.60:FF:001498">
    <property type="entry name" value="Zinc finger protein 404"/>
    <property type="match status" value="1"/>
</dbReference>
<dbReference type="GO" id="GO:0008270">
    <property type="term" value="F:zinc ion binding"/>
    <property type="evidence" value="ECO:0007669"/>
    <property type="project" value="UniProtKB-KW"/>
</dbReference>
<evidence type="ECO:0000256" key="6">
    <source>
        <dbReference type="ARBA" id="ARBA00023242"/>
    </source>
</evidence>
<evidence type="ECO:0000256" key="5">
    <source>
        <dbReference type="ARBA" id="ARBA00022833"/>
    </source>
</evidence>
<evidence type="ECO:0000313" key="9">
    <source>
        <dbReference type="EMBL" id="RNA44940.1"/>
    </source>
</evidence>
<dbReference type="EMBL" id="REGN01000043">
    <property type="protein sequence ID" value="RNA44940.1"/>
    <property type="molecule type" value="Genomic_DNA"/>
</dbReference>
<protein>
    <submittedName>
        <fullName evidence="9">Metal regulatory transcription factor 1</fullName>
    </submittedName>
</protein>
<dbReference type="GO" id="GO:0005634">
    <property type="term" value="C:nucleus"/>
    <property type="evidence" value="ECO:0007669"/>
    <property type="project" value="UniProtKB-SubCell"/>
</dbReference>
<evidence type="ECO:0000256" key="7">
    <source>
        <dbReference type="PROSITE-ProRule" id="PRU00042"/>
    </source>
</evidence>
<dbReference type="GO" id="GO:0045944">
    <property type="term" value="P:positive regulation of transcription by RNA polymerase II"/>
    <property type="evidence" value="ECO:0007669"/>
    <property type="project" value="UniProtKB-ARBA"/>
</dbReference>
<dbReference type="OrthoDB" id="6145499at2759"/>
<evidence type="ECO:0000256" key="4">
    <source>
        <dbReference type="ARBA" id="ARBA00022771"/>
    </source>
</evidence>
<dbReference type="AlphaFoldDB" id="A0A3M7TAU6"/>
<dbReference type="Pfam" id="PF00096">
    <property type="entry name" value="zf-C2H2"/>
    <property type="match status" value="5"/>
</dbReference>
<feature type="domain" description="C2H2-type" evidence="8">
    <location>
        <begin position="124"/>
        <end position="153"/>
    </location>
</feature>
<dbReference type="GO" id="GO:0000978">
    <property type="term" value="F:RNA polymerase II cis-regulatory region sequence-specific DNA binding"/>
    <property type="evidence" value="ECO:0007669"/>
    <property type="project" value="TreeGrafter"/>
</dbReference>
<dbReference type="PANTHER" id="PTHR19818:SF139">
    <property type="entry name" value="PAIR-RULE PROTEIN ODD-PAIRED"/>
    <property type="match status" value="1"/>
</dbReference>
<feature type="domain" description="C2H2-type" evidence="8">
    <location>
        <begin position="37"/>
        <end position="66"/>
    </location>
</feature>
<keyword evidence="3" id="KW-0677">Repeat</keyword>